<protein>
    <submittedName>
        <fullName evidence="1">Uncharacterized protein</fullName>
    </submittedName>
</protein>
<dbReference type="AlphaFoldDB" id="A0A1B0BY97"/>
<keyword evidence="2" id="KW-1185">Reference proteome</keyword>
<sequence length="237" mass="27222">MKQISKKKKAISNVCLMSSTATLCAVSGLYFDHNSEGEVRTCRRIRFGSIQNLIMQAMRRRRQQDRKESKLIDDTDNVCKCFHVCLKNLKNFENVLENFTFTWDKDMAPSTSSFAKRKSPVLRIVKGEKIEAPVFQVSKVEPMQTASVERIHICISGGLCFSRNIMLARKLNSPYYDRQLKENAIILKGFQDDILDIRSFNVGSLPRRNRQTLQHRLRLNHTFCKHSSAVSAMVCAI</sequence>
<proteinExistence type="predicted"/>
<dbReference type="EMBL" id="JXJN01022552">
    <property type="status" value="NOT_ANNOTATED_CDS"/>
    <property type="molecule type" value="Genomic_DNA"/>
</dbReference>
<organism evidence="1 2">
    <name type="scientific">Glossina palpalis gambiensis</name>
    <dbReference type="NCBI Taxonomy" id="67801"/>
    <lineage>
        <taxon>Eukaryota</taxon>
        <taxon>Metazoa</taxon>
        <taxon>Ecdysozoa</taxon>
        <taxon>Arthropoda</taxon>
        <taxon>Hexapoda</taxon>
        <taxon>Insecta</taxon>
        <taxon>Pterygota</taxon>
        <taxon>Neoptera</taxon>
        <taxon>Endopterygota</taxon>
        <taxon>Diptera</taxon>
        <taxon>Brachycera</taxon>
        <taxon>Muscomorpha</taxon>
        <taxon>Hippoboscoidea</taxon>
        <taxon>Glossinidae</taxon>
        <taxon>Glossina</taxon>
    </lineage>
</organism>
<evidence type="ECO:0000313" key="1">
    <source>
        <dbReference type="EnsemblMetazoa" id="GPPI044083-PA"/>
    </source>
</evidence>
<dbReference type="InterPro" id="IPR012340">
    <property type="entry name" value="NA-bd_OB-fold"/>
</dbReference>
<name>A0A1B0BY97_9MUSC</name>
<dbReference type="VEuPathDB" id="VectorBase:GPPI044083"/>
<accession>A0A1B0BY97</accession>
<reference evidence="1" key="2">
    <citation type="submission" date="2020-05" db="UniProtKB">
        <authorList>
            <consortium name="EnsemblMetazoa"/>
        </authorList>
    </citation>
    <scope>IDENTIFICATION</scope>
    <source>
        <strain evidence="1">IAEA</strain>
    </source>
</reference>
<dbReference type="Gene3D" id="2.40.50.140">
    <property type="entry name" value="Nucleic acid-binding proteins"/>
    <property type="match status" value="1"/>
</dbReference>
<evidence type="ECO:0000313" key="2">
    <source>
        <dbReference type="Proteomes" id="UP000092460"/>
    </source>
</evidence>
<dbReference type="Proteomes" id="UP000092460">
    <property type="component" value="Unassembled WGS sequence"/>
</dbReference>
<dbReference type="EnsemblMetazoa" id="GPPI044083-RA">
    <property type="protein sequence ID" value="GPPI044083-PA"/>
    <property type="gene ID" value="GPPI044083"/>
</dbReference>
<reference evidence="2" key="1">
    <citation type="submission" date="2015-01" db="EMBL/GenBank/DDBJ databases">
        <authorList>
            <person name="Aksoy S."/>
            <person name="Warren W."/>
            <person name="Wilson R.K."/>
        </authorList>
    </citation>
    <scope>NUCLEOTIDE SEQUENCE [LARGE SCALE GENOMIC DNA]</scope>
    <source>
        <strain evidence="2">IAEA</strain>
    </source>
</reference>